<evidence type="ECO:0000313" key="9">
    <source>
        <dbReference type="EMBL" id="AWB27107.1"/>
    </source>
</evidence>
<keyword evidence="5 9" id="KW-0808">Transferase</keyword>
<accession>A0A2R4X001</accession>
<evidence type="ECO:0000256" key="8">
    <source>
        <dbReference type="ARBA" id="ARBA00031501"/>
    </source>
</evidence>
<evidence type="ECO:0000256" key="7">
    <source>
        <dbReference type="ARBA" id="ARBA00031423"/>
    </source>
</evidence>
<evidence type="ECO:0000256" key="2">
    <source>
        <dbReference type="ARBA" id="ARBA00005684"/>
    </source>
</evidence>
<dbReference type="SUPFAM" id="SSF51445">
    <property type="entry name" value="(Trans)glycosidases"/>
    <property type="match status" value="1"/>
</dbReference>
<proteinExistence type="inferred from homology"/>
<sequence length="491" mass="55113">MALDRESGIFLHLSSLPGPHGIGDLGATTAVLDWLDRADQSVWQVCPINPTQGVHGHSPYASVSTFAGNPLFVDLTDLVDRGWLSADALADAPRTDRVDYDRVVPFTEDCLEAAFEGFRDRATDEERATFEAFREREAGWLADYSLFVTLRERFDGQPWADWPAEFASRDPDAIETIRTERADRIAYHAFVQWIFDEQWQRFRAAAADRGIDLIGDLPIYVAWDSADVWAHREAFDLRADGHPAAVAGVPPNPGDDGQRWGMPVYDWDALAPEYDWWVARLDRLLALVDRVRIDHFKAFESFWAIPAEKSDPAAGEWRAGPGAAFFERVRAEHGALPFIVEDLGFLDDALATLRDRFEFPGMRVPHYADWCAERHRHKPAGYPERSVAYTSTHDTNTARGYVESLDDRQRSCLEYALATDAERAVWDLLEAVWQSDAALAIAPVQDLLDLGSESRLNDPAGGDDWTWRLPAGALDDALADRLRATTDAALR</sequence>
<evidence type="ECO:0000256" key="1">
    <source>
        <dbReference type="ARBA" id="ARBA00000439"/>
    </source>
</evidence>
<dbReference type="PANTHER" id="PTHR32438:SF5">
    <property type="entry name" value="4-ALPHA-GLUCANOTRANSFERASE DPE1, CHLOROPLASTIC_AMYLOPLASTIC"/>
    <property type="match status" value="1"/>
</dbReference>
<keyword evidence="4" id="KW-0328">Glycosyltransferase</keyword>
<dbReference type="EC" id="2.4.1.25" evidence="3"/>
<dbReference type="Gene3D" id="3.20.20.80">
    <property type="entry name" value="Glycosidases"/>
    <property type="match status" value="1"/>
</dbReference>
<dbReference type="KEGG" id="harc:HARCEL1_04985"/>
<gene>
    <name evidence="9" type="primary">malQ</name>
    <name evidence="9" type="ORF">HARCEL1_04985</name>
</gene>
<protein>
    <recommendedName>
        <fullName evidence="3">4-alpha-glucanotransferase</fullName>
        <ecNumber evidence="3">2.4.1.25</ecNumber>
    </recommendedName>
    <alternativeName>
        <fullName evidence="7">Amylomaltase</fullName>
    </alternativeName>
    <alternativeName>
        <fullName evidence="8">Disproportionating enzyme</fullName>
    </alternativeName>
</protein>
<evidence type="ECO:0000256" key="6">
    <source>
        <dbReference type="ARBA" id="ARBA00023277"/>
    </source>
</evidence>
<evidence type="ECO:0000256" key="5">
    <source>
        <dbReference type="ARBA" id="ARBA00022679"/>
    </source>
</evidence>
<name>A0A2R4X001_9EURY</name>
<dbReference type="InterPro" id="IPR003385">
    <property type="entry name" value="Glyco_hydro_77"/>
</dbReference>
<comment type="similarity">
    <text evidence="2">Belongs to the disproportionating enzyme family.</text>
</comment>
<reference evidence="9 10" key="1">
    <citation type="submission" date="2018-04" db="EMBL/GenBank/DDBJ databases">
        <title>Halococcoides cellulosivorans gen. nov., sp. nov., an extremely halophilic cellulose-utilizing haloarchaeon from hypersaline lakes.</title>
        <authorList>
            <person name="Sorokin D.Y."/>
            <person name="Toshchakov S.V."/>
            <person name="Samarov N.I."/>
            <person name="Korzhenkov A."/>
            <person name="Kublanov I.V."/>
        </authorList>
    </citation>
    <scope>NUCLEOTIDE SEQUENCE [LARGE SCALE GENOMIC DNA]</scope>
    <source>
        <strain evidence="9 10">HArcel1</strain>
    </source>
</reference>
<dbReference type="Pfam" id="PF02446">
    <property type="entry name" value="Glyco_hydro_77"/>
    <property type="match status" value="1"/>
</dbReference>
<dbReference type="RefSeq" id="WP_108381476.1">
    <property type="nucleotide sequence ID" value="NZ_CP028858.1"/>
</dbReference>
<evidence type="ECO:0000313" key="10">
    <source>
        <dbReference type="Proteomes" id="UP000244727"/>
    </source>
</evidence>
<dbReference type="AlphaFoldDB" id="A0A2R4X001"/>
<dbReference type="PANTHER" id="PTHR32438">
    <property type="entry name" value="4-ALPHA-GLUCANOTRANSFERASE DPE1, CHLOROPLASTIC/AMYLOPLASTIC"/>
    <property type="match status" value="1"/>
</dbReference>
<dbReference type="NCBIfam" id="NF011080">
    <property type="entry name" value="PRK14508.1-3"/>
    <property type="match status" value="1"/>
</dbReference>
<dbReference type="EMBL" id="CP028858">
    <property type="protein sequence ID" value="AWB27107.1"/>
    <property type="molecule type" value="Genomic_DNA"/>
</dbReference>
<organism evidence="9 10">
    <name type="scientific">Halococcoides cellulosivorans</name>
    <dbReference type="NCBI Taxonomy" id="1679096"/>
    <lineage>
        <taxon>Archaea</taxon>
        <taxon>Methanobacteriati</taxon>
        <taxon>Methanobacteriota</taxon>
        <taxon>Stenosarchaea group</taxon>
        <taxon>Halobacteria</taxon>
        <taxon>Halobacteriales</taxon>
        <taxon>Haloarculaceae</taxon>
        <taxon>Halococcoides</taxon>
    </lineage>
</organism>
<dbReference type="InterPro" id="IPR017853">
    <property type="entry name" value="GH"/>
</dbReference>
<comment type="catalytic activity">
    <reaction evidence="1">
        <text>Transfers a segment of a (1-&gt;4)-alpha-D-glucan to a new position in an acceptor, which may be glucose or a (1-&gt;4)-alpha-D-glucan.</text>
        <dbReference type="EC" id="2.4.1.25"/>
    </reaction>
</comment>
<dbReference type="GO" id="GO:0004134">
    <property type="term" value="F:4-alpha-glucanotransferase activity"/>
    <property type="evidence" value="ECO:0007669"/>
    <property type="project" value="UniProtKB-EC"/>
</dbReference>
<keyword evidence="10" id="KW-1185">Reference proteome</keyword>
<keyword evidence="6" id="KW-0119">Carbohydrate metabolism</keyword>
<dbReference type="GO" id="GO:0005975">
    <property type="term" value="P:carbohydrate metabolic process"/>
    <property type="evidence" value="ECO:0007669"/>
    <property type="project" value="InterPro"/>
</dbReference>
<dbReference type="Proteomes" id="UP000244727">
    <property type="component" value="Chromosome"/>
</dbReference>
<dbReference type="GeneID" id="36511838"/>
<evidence type="ECO:0000256" key="3">
    <source>
        <dbReference type="ARBA" id="ARBA00012560"/>
    </source>
</evidence>
<dbReference type="NCBIfam" id="TIGR00217">
    <property type="entry name" value="malQ"/>
    <property type="match status" value="1"/>
</dbReference>
<evidence type="ECO:0000256" key="4">
    <source>
        <dbReference type="ARBA" id="ARBA00022676"/>
    </source>
</evidence>